<dbReference type="CDD" id="cd11304">
    <property type="entry name" value="Cadherin_repeat"/>
    <property type="match status" value="5"/>
</dbReference>
<dbReference type="InterPro" id="IPR015919">
    <property type="entry name" value="Cadherin-like_sf"/>
</dbReference>
<feature type="signal peptide" evidence="14">
    <location>
        <begin position="1"/>
        <end position="16"/>
    </location>
</feature>
<feature type="transmembrane region" description="Helical" evidence="13">
    <location>
        <begin position="794"/>
        <end position="821"/>
    </location>
</feature>
<dbReference type="SMART" id="SM00112">
    <property type="entry name" value="CA"/>
    <property type="match status" value="6"/>
</dbReference>
<keyword evidence="5" id="KW-0677">Repeat</keyword>
<evidence type="ECO:0000313" key="16">
    <source>
        <dbReference type="EMBL" id="CAF2129252.1"/>
    </source>
</evidence>
<organism evidence="16 17">
    <name type="scientific">Rotaria magnacalcarata</name>
    <dbReference type="NCBI Taxonomy" id="392030"/>
    <lineage>
        <taxon>Eukaryota</taxon>
        <taxon>Metazoa</taxon>
        <taxon>Spiralia</taxon>
        <taxon>Gnathifera</taxon>
        <taxon>Rotifera</taxon>
        <taxon>Eurotatoria</taxon>
        <taxon>Bdelloidea</taxon>
        <taxon>Philodinida</taxon>
        <taxon>Philodinidae</taxon>
        <taxon>Rotaria</taxon>
    </lineage>
</organism>
<dbReference type="PRINTS" id="PR00205">
    <property type="entry name" value="CADHERIN"/>
</dbReference>
<feature type="domain" description="Cadherin" evidence="15">
    <location>
        <begin position="236"/>
        <end position="330"/>
    </location>
</feature>
<reference evidence="16" key="1">
    <citation type="submission" date="2021-02" db="EMBL/GenBank/DDBJ databases">
        <authorList>
            <person name="Nowell W R."/>
        </authorList>
    </citation>
    <scope>NUCLEOTIDE SEQUENCE</scope>
</reference>
<evidence type="ECO:0000256" key="3">
    <source>
        <dbReference type="ARBA" id="ARBA00022692"/>
    </source>
</evidence>
<accession>A0A816VU45</accession>
<feature type="domain" description="Cadherin" evidence="15">
    <location>
        <begin position="353"/>
        <end position="459"/>
    </location>
</feature>
<feature type="domain" description="Cadherin" evidence="15">
    <location>
        <begin position="460"/>
        <end position="572"/>
    </location>
</feature>
<keyword evidence="4 14" id="KW-0732">Signal</keyword>
<feature type="chain" id="PRO_5032640484" description="Cadherin domain-containing protein" evidence="14">
    <location>
        <begin position="17"/>
        <end position="1017"/>
    </location>
</feature>
<keyword evidence="3 13" id="KW-0812">Transmembrane</keyword>
<keyword evidence="7" id="KW-0130">Cell adhesion</keyword>
<evidence type="ECO:0000256" key="1">
    <source>
        <dbReference type="ARBA" id="ARBA00004167"/>
    </source>
</evidence>
<keyword evidence="6 12" id="KW-0106">Calcium</keyword>
<dbReference type="EMBL" id="CAJNRG010011105">
    <property type="protein sequence ID" value="CAF2129252.1"/>
    <property type="molecule type" value="Genomic_DNA"/>
</dbReference>
<keyword evidence="8 13" id="KW-1133">Transmembrane helix</keyword>
<keyword evidence="9 13" id="KW-0472">Membrane</keyword>
<dbReference type="AlphaFoldDB" id="A0A816VU45"/>
<dbReference type="PROSITE" id="PS00232">
    <property type="entry name" value="CADHERIN_1"/>
    <property type="match status" value="1"/>
</dbReference>
<evidence type="ECO:0000256" key="6">
    <source>
        <dbReference type="ARBA" id="ARBA00022837"/>
    </source>
</evidence>
<feature type="domain" description="Cadherin" evidence="15">
    <location>
        <begin position="590"/>
        <end position="685"/>
    </location>
</feature>
<evidence type="ECO:0000256" key="4">
    <source>
        <dbReference type="ARBA" id="ARBA00022729"/>
    </source>
</evidence>
<evidence type="ECO:0000256" key="5">
    <source>
        <dbReference type="ARBA" id="ARBA00022737"/>
    </source>
</evidence>
<sequence length="1017" mass="115759">MLFIIIFLNIFLRISSHEVLKYIIDEKLPANTLISDLSKELNIKSNGFFQIYELSPLNKNLFTIHNQTGHLTIRSILNREQMCLKRQCSCSSCEIILQLLIKIQDKIIYKIIEIKIKDLNDHSPLFDKQSMIHVIHIKENVPLGYRIILPSANDPDEGMNSVQAYRLDGPNSEDFDVDFSTFDIPYLIVRSSLDSQRLSSYSLLLTTSDHGEPPRATSIQLNITVLNINDSIPIFVQSIYSIDIREDTVIGTTILKIEAINDNNEKIFYELLTESPFIIDRLTGRIQLSKTLDYEREKSYRLIVKAYENLIPTYASIFIRIIDINDNPVSMQIKVEGDITIKQKQNDKTVLFLQEDTPLGTTIAHVILNDLDSSANGNPYLQLRTTEPPLPLIYKLIYQNSFHNTKLYSLILNQNLNRESKSIYNNIQLISHDSGTPTLHTKLHLILDIIDVNDCIPTIQKNSTVYDINENNPVGYIIDKLIAYDCDLGENAEIEYHLLNETDLLTLNTKTGEISLKQSIDFDLLNRQQEKYLTTINLEFYIKVQDHGKPSLSSQTKIILRIHDLNDHSPEFAKNQSYDWTYSQSSLQSGSVLGRVHAYDNDSGLQGLINYSIRSFHPCLTLDITSLGYVYIPYESSILTCSLLSYTFEITASDYDPINSRSTTQLLIVNIQSKSSNNNKILPKLLTLSTQRTKLDINTQGNAAFILDITTFNNHTYQPVVYLNNTNLLSCWNVTSTGEVSLISNPFASSYILSLNIIDQYAKENSSIKLQIDICNSSILYSCQSYYFSDNRTILIYAVCLALVITSICIIIFSLIICLCCGRNKHKNETLSSTHQNTFLQCNDDYHSEKVQNKIFYFFNLKFNSFLFFVNTEISNDRRKSSSNSTIREDDHDSACIINGHSSSSNSSSSGIMTKNDAWYNQKEPTIQMYPSASTYYYDLKLAELLRKNQNPPCIHLNELPTIPQSSSTDYGFSSLELSTSSSTSTIPNHHIEIGIDQSPETQFNMTSFISSRECVV</sequence>
<comment type="caution">
    <text evidence="16">The sequence shown here is derived from an EMBL/GenBank/DDBJ whole genome shotgun (WGS) entry which is preliminary data.</text>
</comment>
<comment type="subcellular location">
    <subcellularLocation>
        <location evidence="1">Membrane</location>
        <topology evidence="1">Single-pass membrane protein</topology>
    </subcellularLocation>
</comment>
<dbReference type="SUPFAM" id="SSF49313">
    <property type="entry name" value="Cadherin-like"/>
    <property type="match status" value="5"/>
</dbReference>
<dbReference type="Pfam" id="PF00028">
    <property type="entry name" value="Cadherin"/>
    <property type="match status" value="3"/>
</dbReference>
<evidence type="ECO:0000256" key="12">
    <source>
        <dbReference type="PROSITE-ProRule" id="PRU00043"/>
    </source>
</evidence>
<feature type="domain" description="Cadherin" evidence="15">
    <location>
        <begin position="129"/>
        <end position="235"/>
    </location>
</feature>
<dbReference type="InterPro" id="IPR050174">
    <property type="entry name" value="Protocadherin/Cadherin-CA"/>
</dbReference>
<dbReference type="InterPro" id="IPR020894">
    <property type="entry name" value="Cadherin_CS"/>
</dbReference>
<evidence type="ECO:0000256" key="13">
    <source>
        <dbReference type="SAM" id="Phobius"/>
    </source>
</evidence>
<gene>
    <name evidence="16" type="ORF">XDN619_LOCUS24418</name>
</gene>
<protein>
    <recommendedName>
        <fullName evidence="15">Cadherin domain-containing protein</fullName>
    </recommendedName>
</protein>
<dbReference type="PANTHER" id="PTHR24028">
    <property type="entry name" value="CADHERIN-87A"/>
    <property type="match status" value="1"/>
</dbReference>
<evidence type="ECO:0000256" key="7">
    <source>
        <dbReference type="ARBA" id="ARBA00022889"/>
    </source>
</evidence>
<evidence type="ECO:0000256" key="10">
    <source>
        <dbReference type="ARBA" id="ARBA00023157"/>
    </source>
</evidence>
<dbReference type="PANTHER" id="PTHR24028:SF146">
    <property type="entry name" value="CADHERIN 96CB, ISOFORM D-RELATED"/>
    <property type="match status" value="1"/>
</dbReference>
<name>A0A816VU45_9BILA</name>
<dbReference type="InterPro" id="IPR002126">
    <property type="entry name" value="Cadherin-like_dom"/>
</dbReference>
<dbReference type="PROSITE" id="PS50268">
    <property type="entry name" value="CADHERIN_2"/>
    <property type="match status" value="6"/>
</dbReference>
<evidence type="ECO:0000256" key="11">
    <source>
        <dbReference type="ARBA" id="ARBA00023180"/>
    </source>
</evidence>
<evidence type="ECO:0000256" key="9">
    <source>
        <dbReference type="ARBA" id="ARBA00023136"/>
    </source>
</evidence>
<dbReference type="GO" id="GO:0005509">
    <property type="term" value="F:calcium ion binding"/>
    <property type="evidence" value="ECO:0007669"/>
    <property type="project" value="UniProtKB-UniRule"/>
</dbReference>
<dbReference type="Gene3D" id="2.60.40.60">
    <property type="entry name" value="Cadherins"/>
    <property type="match status" value="6"/>
</dbReference>
<feature type="domain" description="Cadherin" evidence="15">
    <location>
        <begin position="49"/>
        <end position="126"/>
    </location>
</feature>
<dbReference type="GO" id="GO:0007156">
    <property type="term" value="P:homophilic cell adhesion via plasma membrane adhesion molecules"/>
    <property type="evidence" value="ECO:0007669"/>
    <property type="project" value="InterPro"/>
</dbReference>
<dbReference type="GO" id="GO:0005886">
    <property type="term" value="C:plasma membrane"/>
    <property type="evidence" value="ECO:0007669"/>
    <property type="project" value="InterPro"/>
</dbReference>
<evidence type="ECO:0000256" key="2">
    <source>
        <dbReference type="ARBA" id="ARBA00022536"/>
    </source>
</evidence>
<proteinExistence type="predicted"/>
<evidence type="ECO:0000256" key="14">
    <source>
        <dbReference type="SAM" id="SignalP"/>
    </source>
</evidence>
<evidence type="ECO:0000313" key="17">
    <source>
        <dbReference type="Proteomes" id="UP000663887"/>
    </source>
</evidence>
<keyword evidence="2" id="KW-0245">EGF-like domain</keyword>
<evidence type="ECO:0000256" key="8">
    <source>
        <dbReference type="ARBA" id="ARBA00022989"/>
    </source>
</evidence>
<keyword evidence="10" id="KW-1015">Disulfide bond</keyword>
<keyword evidence="11" id="KW-0325">Glycoprotein</keyword>
<dbReference type="Proteomes" id="UP000663887">
    <property type="component" value="Unassembled WGS sequence"/>
</dbReference>
<evidence type="ECO:0000259" key="15">
    <source>
        <dbReference type="PROSITE" id="PS50268"/>
    </source>
</evidence>
<dbReference type="FunFam" id="2.60.40.60:FF:000032">
    <property type="entry name" value="FAT atypical cadherin 1"/>
    <property type="match status" value="1"/>
</dbReference>